<feature type="domain" description="PAS" evidence="6">
    <location>
        <begin position="524"/>
        <end position="570"/>
    </location>
</feature>
<evidence type="ECO:0000259" key="7">
    <source>
        <dbReference type="PROSITE" id="PS50113"/>
    </source>
</evidence>
<feature type="modified residue" description="4-aspartylphosphate" evidence="3">
    <location>
        <position position="1140"/>
    </location>
</feature>
<proteinExistence type="predicted"/>
<sequence length="1355" mass="150658">MTMNPVTRTPDDLAGTSLIRAAGRLVLVYAVFAGLWIWLSDELLAWLVSDPAEIVQASIFKGWLFVVATSLLLYGLLRRLLRQSLVASMREQEAQAENHRSQQLLTALIDSSTDAIFAKDLAGRYLLFNHETTRVMGTTPERALGHDDTALFPPEQAELIRANDQRVLALNRTTSYEETLETVDGERVFLATKGPLRDSNGQVIGLFGISRDITDRKRDETRLTLEARRAEALLTLPGAAEIMTESAFMQHGQELAEQLTGSQIAFIHLVHDDQETIELVNWSRSTLAQYCTSAFDRHYPVSQARIWADALRLRTSVVINDYASVMGKHGLPEGHAQLDRLINVPVIDGGLVRMMAGVGNKPEPYTEADVETVRLIADAVWRIVRQRRAETALHESEQRHRLLADNASDVIWTMDLKGRFTYVSPSVEKLRGFTSAEVMQQTLAQTLCPSSIPVATEALGKSMASMAAGLPFIGFRGELEQPCKDGSTVWTEISTNGMRNEQGDFVGIVGVSRNITERKAQQQQLQLAAQVFAQGREGITVTDARGHIIMVNRAFSEITGYTQAEVLGQNPRILKSERQSPEFYLDMWTALTTSGHWAGEMWNRKKDGTVYPEWMAISALRDSQGLTTHYVASFSDLSTAKAAESRIQWLSQFDTLTGLPNRTLLQDRTALALSMVQRAREPLTMLLVAIDHFGAVNDTLGHQLGDELLVEMARRLSDSVREQDTVSRMGGKEFVLVLPGTPAMGAAHLATELLWKLSRPCSLGMHELTLTASIGIASFPDNGADFDTLFKAVEIAMHRAQLKGRDTYQFYSDDMYEQVLAHDRLIKALRQAIVLDQLQLVYQPQVDLQTGQICGVEALLRWQHPELGAVSPGQFIPLAEESGLIIGIGEWVLRRACQDIRRWLDHGIKVPHVAINASPLQFRDNNLVLQVKAALTESQIDPALIYIEVTESALMDDVPRNEAMLKALKDLGIKLSLDDFGTGYSSLSYLKRFPFDQVKIDQSFVRDIATSQSDSLLVKVIVSMAHGLGMKVIAEGVETEAQCEIMRTSICDEIQGYFFCKPISAQAIEELFSEGRQLPAHLLRLQKPQRTLLLVDDEPNILASLKRLFRRDGHLILTANSGAEGLELLSRQKVDLIISDQRMPGMTGVEFLRAAKALYPDTIRIVLSGYTELQSVTDAINEGAVYRFLTKPWEDEPLREHINKAFEYKELLEENRQLDVKIRTTNQELIAANRQLGDILQNKRHQIERDETSLAIAREALQHMPLPVIGVDDEGLIAFANVAAEHRFADAGALLGIELARALPAVDAAIAAAVEGTPCELLIDDTRYLVKWNPMGINSRSRGKIVTLIHTGPAA</sequence>
<feature type="domain" description="GGDEF" evidence="9">
    <location>
        <begin position="681"/>
        <end position="813"/>
    </location>
</feature>
<dbReference type="KEGG" id="rfr:Rfer_1982"/>
<dbReference type="CDD" id="cd01949">
    <property type="entry name" value="GGDEF"/>
    <property type="match status" value="1"/>
</dbReference>
<keyword evidence="4" id="KW-0812">Transmembrane</keyword>
<feature type="domain" description="EAL" evidence="8">
    <location>
        <begin position="822"/>
        <end position="1076"/>
    </location>
</feature>
<dbReference type="Gene3D" id="3.30.70.270">
    <property type="match status" value="1"/>
</dbReference>
<feature type="domain" description="PAC" evidence="7">
    <location>
        <begin position="473"/>
        <end position="527"/>
    </location>
</feature>
<evidence type="ECO:0000256" key="4">
    <source>
        <dbReference type="SAM" id="Phobius"/>
    </source>
</evidence>
<evidence type="ECO:0000259" key="6">
    <source>
        <dbReference type="PROSITE" id="PS50112"/>
    </source>
</evidence>
<dbReference type="InterPro" id="IPR035919">
    <property type="entry name" value="EAL_sf"/>
</dbReference>
<dbReference type="HOGENOM" id="CLU_257380_0_0_4"/>
<accession>Q21WZ6</accession>
<dbReference type="InterPro" id="IPR003018">
    <property type="entry name" value="GAF"/>
</dbReference>
<dbReference type="PANTHER" id="PTHR44757:SF2">
    <property type="entry name" value="BIOFILM ARCHITECTURE MAINTENANCE PROTEIN MBAA"/>
    <property type="match status" value="1"/>
</dbReference>
<dbReference type="GO" id="GO:0000160">
    <property type="term" value="P:phosphorelay signal transduction system"/>
    <property type="evidence" value="ECO:0007669"/>
    <property type="project" value="InterPro"/>
</dbReference>
<dbReference type="Pfam" id="PF13185">
    <property type="entry name" value="GAF_2"/>
    <property type="match status" value="1"/>
</dbReference>
<dbReference type="PROSITE" id="PS50887">
    <property type="entry name" value="GGDEF"/>
    <property type="match status" value="1"/>
</dbReference>
<dbReference type="Gene3D" id="3.20.20.450">
    <property type="entry name" value="EAL domain"/>
    <property type="match status" value="1"/>
</dbReference>
<feature type="domain" description="PAC" evidence="7">
    <location>
        <begin position="174"/>
        <end position="225"/>
    </location>
</feature>
<evidence type="ECO:0000259" key="9">
    <source>
        <dbReference type="PROSITE" id="PS50887"/>
    </source>
</evidence>
<dbReference type="Gene3D" id="3.30.450.20">
    <property type="entry name" value="PAS domain"/>
    <property type="match status" value="3"/>
</dbReference>
<dbReference type="Proteomes" id="UP000008332">
    <property type="component" value="Chromosome"/>
</dbReference>
<keyword evidence="3" id="KW-0597">Phosphoprotein</keyword>
<dbReference type="PROSITE" id="PS50110">
    <property type="entry name" value="RESPONSE_REGULATORY"/>
    <property type="match status" value="1"/>
</dbReference>
<dbReference type="InterPro" id="IPR029787">
    <property type="entry name" value="Nucleotide_cyclase"/>
</dbReference>
<organism evidence="10 11">
    <name type="scientific">Albidiferax ferrireducens (strain ATCC BAA-621 / DSM 15236 / T118)</name>
    <name type="common">Rhodoferax ferrireducens</name>
    <dbReference type="NCBI Taxonomy" id="338969"/>
    <lineage>
        <taxon>Bacteria</taxon>
        <taxon>Pseudomonadati</taxon>
        <taxon>Pseudomonadota</taxon>
        <taxon>Betaproteobacteria</taxon>
        <taxon>Burkholderiales</taxon>
        <taxon>Comamonadaceae</taxon>
        <taxon>Rhodoferax</taxon>
    </lineage>
</organism>
<dbReference type="SMART" id="SM00448">
    <property type="entry name" value="REC"/>
    <property type="match status" value="1"/>
</dbReference>
<evidence type="ECO:0000313" key="10">
    <source>
        <dbReference type="EMBL" id="ABD69707.1"/>
    </source>
</evidence>
<evidence type="ECO:0000256" key="1">
    <source>
        <dbReference type="ARBA" id="ARBA00022679"/>
    </source>
</evidence>
<evidence type="ECO:0000259" key="5">
    <source>
        <dbReference type="PROSITE" id="PS50110"/>
    </source>
</evidence>
<dbReference type="eggNOG" id="COG5001">
    <property type="taxonomic scope" value="Bacteria"/>
</dbReference>
<keyword evidence="4" id="KW-0472">Membrane</keyword>
<dbReference type="SUPFAM" id="SSF55785">
    <property type="entry name" value="PYP-like sensor domain (PAS domain)"/>
    <property type="match status" value="3"/>
</dbReference>
<dbReference type="eggNOG" id="COG3437">
    <property type="taxonomic scope" value="Bacteria"/>
</dbReference>
<dbReference type="InterPro" id="IPR001610">
    <property type="entry name" value="PAC"/>
</dbReference>
<dbReference type="InterPro" id="IPR029016">
    <property type="entry name" value="GAF-like_dom_sf"/>
</dbReference>
<feature type="transmembrane region" description="Helical" evidence="4">
    <location>
        <begin position="21"/>
        <end position="39"/>
    </location>
</feature>
<dbReference type="NCBIfam" id="TIGR00254">
    <property type="entry name" value="GGDEF"/>
    <property type="match status" value="1"/>
</dbReference>
<dbReference type="InterPro" id="IPR000160">
    <property type="entry name" value="GGDEF_dom"/>
</dbReference>
<dbReference type="SUPFAM" id="SSF55781">
    <property type="entry name" value="GAF domain-like"/>
    <property type="match status" value="1"/>
</dbReference>
<dbReference type="InterPro" id="IPR011006">
    <property type="entry name" value="CheY-like_superfamily"/>
</dbReference>
<dbReference type="InterPro" id="IPR052155">
    <property type="entry name" value="Biofilm_reg_signaling"/>
</dbReference>
<dbReference type="SUPFAM" id="SSF141868">
    <property type="entry name" value="EAL domain-like"/>
    <property type="match status" value="1"/>
</dbReference>
<protein>
    <submittedName>
        <fullName evidence="10">Response regulator receiver modulated diguanylate cyclase/phosphodiesterase with PAS/PAC sensor(S)</fullName>
    </submittedName>
</protein>
<dbReference type="Pfam" id="PF08448">
    <property type="entry name" value="PAS_4"/>
    <property type="match status" value="1"/>
</dbReference>
<dbReference type="FunFam" id="3.20.20.450:FF:000001">
    <property type="entry name" value="Cyclic di-GMP phosphodiesterase yahA"/>
    <property type="match status" value="1"/>
</dbReference>
<dbReference type="PANTHER" id="PTHR44757">
    <property type="entry name" value="DIGUANYLATE CYCLASE DGCP"/>
    <property type="match status" value="1"/>
</dbReference>
<dbReference type="Pfam" id="PF00563">
    <property type="entry name" value="EAL"/>
    <property type="match status" value="1"/>
</dbReference>
<dbReference type="InterPro" id="IPR035965">
    <property type="entry name" value="PAS-like_dom_sf"/>
</dbReference>
<dbReference type="EMBL" id="CP000267">
    <property type="protein sequence ID" value="ABD69707.1"/>
    <property type="molecule type" value="Genomic_DNA"/>
</dbReference>
<dbReference type="PROSITE" id="PS50113">
    <property type="entry name" value="PAC"/>
    <property type="match status" value="3"/>
</dbReference>
<dbReference type="InterPro" id="IPR000014">
    <property type="entry name" value="PAS"/>
</dbReference>
<dbReference type="PROSITE" id="PS50112">
    <property type="entry name" value="PAS"/>
    <property type="match status" value="3"/>
</dbReference>
<dbReference type="Gene3D" id="3.40.50.2300">
    <property type="match status" value="1"/>
</dbReference>
<dbReference type="CDD" id="cd01948">
    <property type="entry name" value="EAL"/>
    <property type="match status" value="1"/>
</dbReference>
<evidence type="ECO:0000313" key="11">
    <source>
        <dbReference type="Proteomes" id="UP000008332"/>
    </source>
</evidence>
<gene>
    <name evidence="10" type="ordered locus">Rfer_1982</name>
</gene>
<dbReference type="STRING" id="338969.Rfer_1982"/>
<feature type="domain" description="PAS" evidence="6">
    <location>
        <begin position="101"/>
        <end position="171"/>
    </location>
</feature>
<dbReference type="InterPro" id="IPR013656">
    <property type="entry name" value="PAS_4"/>
</dbReference>
<dbReference type="GO" id="GO:0016301">
    <property type="term" value="F:kinase activity"/>
    <property type="evidence" value="ECO:0007669"/>
    <property type="project" value="UniProtKB-KW"/>
</dbReference>
<keyword evidence="4" id="KW-1133">Transmembrane helix</keyword>
<dbReference type="PROSITE" id="PS50883">
    <property type="entry name" value="EAL"/>
    <property type="match status" value="1"/>
</dbReference>
<keyword evidence="2" id="KW-0418">Kinase</keyword>
<dbReference type="Pfam" id="PF00990">
    <property type="entry name" value="GGDEF"/>
    <property type="match status" value="1"/>
</dbReference>
<dbReference type="InterPro" id="IPR001789">
    <property type="entry name" value="Sig_transdc_resp-reg_receiver"/>
</dbReference>
<dbReference type="CDD" id="cd17569">
    <property type="entry name" value="REC_HupR-like"/>
    <property type="match status" value="1"/>
</dbReference>
<dbReference type="Gene3D" id="3.30.450.40">
    <property type="match status" value="1"/>
</dbReference>
<evidence type="ECO:0000256" key="2">
    <source>
        <dbReference type="ARBA" id="ARBA00022777"/>
    </source>
</evidence>
<dbReference type="SMART" id="SM00065">
    <property type="entry name" value="GAF"/>
    <property type="match status" value="1"/>
</dbReference>
<dbReference type="SMART" id="SM00267">
    <property type="entry name" value="GGDEF"/>
    <property type="match status" value="1"/>
</dbReference>
<dbReference type="SUPFAM" id="SSF55073">
    <property type="entry name" value="Nucleotide cyclase"/>
    <property type="match status" value="1"/>
</dbReference>
<reference evidence="11" key="1">
    <citation type="submission" date="2006-02" db="EMBL/GenBank/DDBJ databases">
        <title>Complete sequence of chromosome of Rhodoferax ferrireducens DSM 15236.</title>
        <authorList>
            <person name="Copeland A."/>
            <person name="Lucas S."/>
            <person name="Lapidus A."/>
            <person name="Barry K."/>
            <person name="Detter J.C."/>
            <person name="Glavina del Rio T."/>
            <person name="Hammon N."/>
            <person name="Israni S."/>
            <person name="Pitluck S."/>
            <person name="Brettin T."/>
            <person name="Bruce D."/>
            <person name="Han C."/>
            <person name="Tapia R."/>
            <person name="Gilna P."/>
            <person name="Kiss H."/>
            <person name="Schmutz J."/>
            <person name="Larimer F."/>
            <person name="Land M."/>
            <person name="Kyrpides N."/>
            <person name="Ivanova N."/>
            <person name="Richardson P."/>
        </authorList>
    </citation>
    <scope>NUCLEOTIDE SEQUENCE [LARGE SCALE GENOMIC DNA]</scope>
    <source>
        <strain evidence="11">ATCC BAA-621 / DSM 15236 / T118</strain>
    </source>
</reference>
<dbReference type="Pfam" id="PF00072">
    <property type="entry name" value="Response_reg"/>
    <property type="match status" value="1"/>
</dbReference>
<keyword evidence="1" id="KW-0808">Transferase</keyword>
<dbReference type="SMART" id="SM00052">
    <property type="entry name" value="EAL"/>
    <property type="match status" value="1"/>
</dbReference>
<keyword evidence="11" id="KW-1185">Reference proteome</keyword>
<dbReference type="InterPro" id="IPR000700">
    <property type="entry name" value="PAS-assoc_C"/>
</dbReference>
<dbReference type="NCBIfam" id="TIGR00229">
    <property type="entry name" value="sensory_box"/>
    <property type="match status" value="3"/>
</dbReference>
<dbReference type="OrthoDB" id="9813903at2"/>
<dbReference type="InterPro" id="IPR043128">
    <property type="entry name" value="Rev_trsase/Diguanyl_cyclase"/>
</dbReference>
<evidence type="ECO:0000259" key="8">
    <source>
        <dbReference type="PROSITE" id="PS50883"/>
    </source>
</evidence>
<dbReference type="CDD" id="cd00130">
    <property type="entry name" value="PAS"/>
    <property type="match status" value="3"/>
</dbReference>
<feature type="domain" description="Response regulatory" evidence="5">
    <location>
        <begin position="1091"/>
        <end position="1206"/>
    </location>
</feature>
<evidence type="ECO:0000256" key="3">
    <source>
        <dbReference type="PROSITE-ProRule" id="PRU00169"/>
    </source>
</evidence>
<dbReference type="InterPro" id="IPR001633">
    <property type="entry name" value="EAL_dom"/>
</dbReference>
<dbReference type="SMART" id="SM00091">
    <property type="entry name" value="PAS"/>
    <property type="match status" value="4"/>
</dbReference>
<name>Q21WZ6_ALBFT</name>
<feature type="domain" description="PAC" evidence="7">
    <location>
        <begin position="597"/>
        <end position="649"/>
    </location>
</feature>
<dbReference type="SMART" id="SM00086">
    <property type="entry name" value="PAC"/>
    <property type="match status" value="3"/>
</dbReference>
<feature type="domain" description="PAS" evidence="6">
    <location>
        <begin position="396"/>
        <end position="466"/>
    </location>
</feature>
<dbReference type="eggNOG" id="COG3829">
    <property type="taxonomic scope" value="Bacteria"/>
</dbReference>
<dbReference type="Pfam" id="PF13426">
    <property type="entry name" value="PAS_9"/>
    <property type="match status" value="2"/>
</dbReference>
<dbReference type="SUPFAM" id="SSF52172">
    <property type="entry name" value="CheY-like"/>
    <property type="match status" value="1"/>
</dbReference>